<comment type="caution">
    <text evidence="2">The sequence shown here is derived from an EMBL/GenBank/DDBJ whole genome shotgun (WGS) entry which is preliminary data.</text>
</comment>
<protein>
    <recommendedName>
        <fullName evidence="1">Carrier domain-containing protein</fullName>
    </recommendedName>
</protein>
<dbReference type="Gene3D" id="1.10.1200.10">
    <property type="entry name" value="ACP-like"/>
    <property type="match status" value="1"/>
</dbReference>
<proteinExistence type="predicted"/>
<dbReference type="PROSITE" id="PS50075">
    <property type="entry name" value="CARRIER"/>
    <property type="match status" value="1"/>
</dbReference>
<name>A0A167NFR3_9GAMM</name>
<dbReference type="InterPro" id="IPR036736">
    <property type="entry name" value="ACP-like_sf"/>
</dbReference>
<evidence type="ECO:0000259" key="1">
    <source>
        <dbReference type="PROSITE" id="PS50075"/>
    </source>
</evidence>
<evidence type="ECO:0000313" key="3">
    <source>
        <dbReference type="Proteomes" id="UP000076486"/>
    </source>
</evidence>
<dbReference type="InterPro" id="IPR009081">
    <property type="entry name" value="PP-bd_ACP"/>
</dbReference>
<sequence>MEYAVVIIILLIVAFMWARVDDKKREAQIDKIFEGRDSLEPEEFYEKYYGSTDISKAIVVDILVILETVLEIELSRLLPSDDFSQNLRYLFEFDSMADVDLVESLERKFLIKISDIEAENIKTIEDLVMFVSNKVNCT</sequence>
<dbReference type="Proteomes" id="UP000076486">
    <property type="component" value="Unassembled WGS sequence"/>
</dbReference>
<accession>A0A167NFR3</accession>
<reference evidence="2 3" key="1">
    <citation type="submission" date="2013-07" db="EMBL/GenBank/DDBJ databases">
        <title>Comparative Genomic and Metabolomic Analysis of Twelve Strains of Pseudoalteromonas luteoviolacea.</title>
        <authorList>
            <person name="Vynne N.G."/>
            <person name="Mansson M."/>
            <person name="Gram L."/>
        </authorList>
    </citation>
    <scope>NUCLEOTIDE SEQUENCE [LARGE SCALE GENOMIC DNA]</scope>
    <source>
        <strain evidence="2 3">CPMOR-1</strain>
    </source>
</reference>
<dbReference type="Pfam" id="PF00550">
    <property type="entry name" value="PP-binding"/>
    <property type="match status" value="1"/>
</dbReference>
<dbReference type="RefSeq" id="WP_063366258.1">
    <property type="nucleotide sequence ID" value="NZ_AUYC01000002.1"/>
</dbReference>
<evidence type="ECO:0000313" key="2">
    <source>
        <dbReference type="EMBL" id="KZN68188.1"/>
    </source>
</evidence>
<organism evidence="2 3">
    <name type="scientific">Pseudoalteromonas luteoviolacea CPMOR-1</name>
    <dbReference type="NCBI Taxonomy" id="1365248"/>
    <lineage>
        <taxon>Bacteria</taxon>
        <taxon>Pseudomonadati</taxon>
        <taxon>Pseudomonadota</taxon>
        <taxon>Gammaproteobacteria</taxon>
        <taxon>Alteromonadales</taxon>
        <taxon>Pseudoalteromonadaceae</taxon>
        <taxon>Pseudoalteromonas</taxon>
    </lineage>
</organism>
<feature type="domain" description="Carrier" evidence="1">
    <location>
        <begin position="53"/>
        <end position="135"/>
    </location>
</feature>
<dbReference type="EMBL" id="AUYC01000002">
    <property type="protein sequence ID" value="KZN68188.1"/>
    <property type="molecule type" value="Genomic_DNA"/>
</dbReference>
<dbReference type="SUPFAM" id="SSF47336">
    <property type="entry name" value="ACP-like"/>
    <property type="match status" value="1"/>
</dbReference>
<dbReference type="PATRIC" id="fig|1365248.3.peg.92"/>
<gene>
    <name evidence="2" type="ORF">N473_07125</name>
</gene>
<dbReference type="AlphaFoldDB" id="A0A167NFR3"/>